<proteinExistence type="predicted"/>
<protein>
    <submittedName>
        <fullName evidence="1 2">Phosphodiesterase</fullName>
    </submittedName>
</protein>
<dbReference type="EMBL" id="KE525312">
    <property type="protein sequence ID" value="KFB45995.1"/>
    <property type="molecule type" value="Genomic_DNA"/>
</dbReference>
<reference evidence="2" key="2">
    <citation type="submission" date="2020-05" db="UniProtKB">
        <authorList>
            <consortium name="EnsemblMetazoa"/>
        </authorList>
    </citation>
    <scope>IDENTIFICATION</scope>
</reference>
<accession>A0A084W701</accession>
<dbReference type="Proteomes" id="UP000030765">
    <property type="component" value="Unassembled WGS sequence"/>
</dbReference>
<dbReference type="EnsemblMetazoa" id="ASIC013961-RA">
    <property type="protein sequence ID" value="ASIC013961-PA"/>
    <property type="gene ID" value="ASIC013961"/>
</dbReference>
<gene>
    <name evidence="1" type="ORF">ZHAS_00013961</name>
</gene>
<organism evidence="1">
    <name type="scientific">Anopheles sinensis</name>
    <name type="common">Mosquito</name>
    <dbReference type="NCBI Taxonomy" id="74873"/>
    <lineage>
        <taxon>Eukaryota</taxon>
        <taxon>Metazoa</taxon>
        <taxon>Ecdysozoa</taxon>
        <taxon>Arthropoda</taxon>
        <taxon>Hexapoda</taxon>
        <taxon>Insecta</taxon>
        <taxon>Pterygota</taxon>
        <taxon>Neoptera</taxon>
        <taxon>Endopterygota</taxon>
        <taxon>Diptera</taxon>
        <taxon>Nematocera</taxon>
        <taxon>Culicoidea</taxon>
        <taxon>Culicidae</taxon>
        <taxon>Anophelinae</taxon>
        <taxon>Anopheles</taxon>
    </lineage>
</organism>
<name>A0A084W701_ANOSI</name>
<keyword evidence="3" id="KW-1185">Reference proteome</keyword>
<dbReference type="AlphaFoldDB" id="A0A084W701"/>
<reference evidence="1 3" key="1">
    <citation type="journal article" date="2014" name="BMC Genomics">
        <title>Genome sequence of Anopheles sinensis provides insight into genetics basis of mosquito competence for malaria parasites.</title>
        <authorList>
            <person name="Zhou D."/>
            <person name="Zhang D."/>
            <person name="Ding G."/>
            <person name="Shi L."/>
            <person name="Hou Q."/>
            <person name="Ye Y."/>
            <person name="Xu Y."/>
            <person name="Zhou H."/>
            <person name="Xiong C."/>
            <person name="Li S."/>
            <person name="Yu J."/>
            <person name="Hong S."/>
            <person name="Yu X."/>
            <person name="Zou P."/>
            <person name="Chen C."/>
            <person name="Chang X."/>
            <person name="Wang W."/>
            <person name="Lv Y."/>
            <person name="Sun Y."/>
            <person name="Ma L."/>
            <person name="Shen B."/>
            <person name="Zhu C."/>
        </authorList>
    </citation>
    <scope>NUCLEOTIDE SEQUENCE [LARGE SCALE GENOMIC DNA]</scope>
</reference>
<evidence type="ECO:0000313" key="2">
    <source>
        <dbReference type="EnsemblMetazoa" id="ASIC013961-PA"/>
    </source>
</evidence>
<dbReference type="EMBL" id="ATLV01021075">
    <property type="status" value="NOT_ANNOTATED_CDS"/>
    <property type="molecule type" value="Genomic_DNA"/>
</dbReference>
<dbReference type="VEuPathDB" id="VectorBase:ASIC013961"/>
<evidence type="ECO:0000313" key="1">
    <source>
        <dbReference type="EMBL" id="KFB45995.1"/>
    </source>
</evidence>
<sequence>MVPWATIFHPPAPDGHGHNTREAGRTLITPFASFGSLFGPPRPSPTPLLVGCVERESDDVALNFAQTIANAGGWPSPSCRAVVLLPMLCQVIVVRIVEVEQLAGSQI</sequence>
<evidence type="ECO:0000313" key="3">
    <source>
        <dbReference type="Proteomes" id="UP000030765"/>
    </source>
</evidence>